<keyword evidence="5" id="KW-1185">Reference proteome</keyword>
<dbReference type="EMBL" id="JAPDFR010000002">
    <property type="protein sequence ID" value="KAK0389145.1"/>
    <property type="molecule type" value="Genomic_DNA"/>
</dbReference>
<protein>
    <recommendedName>
        <fullName evidence="3">Zn(2)-C6 fungal-type domain-containing protein</fullName>
    </recommendedName>
</protein>
<reference evidence="4" key="1">
    <citation type="submission" date="2022-10" db="EMBL/GenBank/DDBJ databases">
        <title>Determination and structural analysis of whole genome sequence of Sarocladium strictum F4-1.</title>
        <authorList>
            <person name="Hu L."/>
            <person name="Jiang Y."/>
        </authorList>
    </citation>
    <scope>NUCLEOTIDE SEQUENCE</scope>
    <source>
        <strain evidence="4">F4-1</strain>
    </source>
</reference>
<dbReference type="GO" id="GO:0008270">
    <property type="term" value="F:zinc ion binding"/>
    <property type="evidence" value="ECO:0007669"/>
    <property type="project" value="InterPro"/>
</dbReference>
<dbReference type="InterPro" id="IPR036864">
    <property type="entry name" value="Zn2-C6_fun-type_DNA-bd_sf"/>
</dbReference>
<feature type="compositionally biased region" description="Low complexity" evidence="2">
    <location>
        <begin position="58"/>
        <end position="107"/>
    </location>
</feature>
<dbReference type="SUPFAM" id="SSF57701">
    <property type="entry name" value="Zn2/Cys6 DNA-binding domain"/>
    <property type="match status" value="1"/>
</dbReference>
<organism evidence="4 5">
    <name type="scientific">Sarocladium strictum</name>
    <name type="common">Black bundle disease fungus</name>
    <name type="synonym">Acremonium strictum</name>
    <dbReference type="NCBI Taxonomy" id="5046"/>
    <lineage>
        <taxon>Eukaryota</taxon>
        <taxon>Fungi</taxon>
        <taxon>Dikarya</taxon>
        <taxon>Ascomycota</taxon>
        <taxon>Pezizomycotina</taxon>
        <taxon>Sordariomycetes</taxon>
        <taxon>Hypocreomycetidae</taxon>
        <taxon>Hypocreales</taxon>
        <taxon>Sarocladiaceae</taxon>
        <taxon>Sarocladium</taxon>
    </lineage>
</organism>
<dbReference type="SMART" id="SM00066">
    <property type="entry name" value="GAL4"/>
    <property type="match status" value="1"/>
</dbReference>
<feature type="domain" description="Zn(2)-C6 fungal-type" evidence="3">
    <location>
        <begin position="10"/>
        <end position="38"/>
    </location>
</feature>
<dbReference type="GO" id="GO:0000981">
    <property type="term" value="F:DNA-binding transcription factor activity, RNA polymerase II-specific"/>
    <property type="evidence" value="ECO:0007669"/>
    <property type="project" value="InterPro"/>
</dbReference>
<dbReference type="PANTHER" id="PTHR38791">
    <property type="entry name" value="ZN(II)2CYS6 TRANSCRIPTION FACTOR (EUROFUNG)-RELATED-RELATED"/>
    <property type="match status" value="1"/>
</dbReference>
<dbReference type="InterPro" id="IPR053175">
    <property type="entry name" value="DHMBA_Reg_Transcription_Factor"/>
</dbReference>
<dbReference type="InterPro" id="IPR001138">
    <property type="entry name" value="Zn2Cys6_DnaBD"/>
</dbReference>
<dbReference type="Proteomes" id="UP001175261">
    <property type="component" value="Unassembled WGS sequence"/>
</dbReference>
<dbReference type="PROSITE" id="PS50048">
    <property type="entry name" value="ZN2_CY6_FUNGAL_2"/>
    <property type="match status" value="1"/>
</dbReference>
<evidence type="ECO:0000313" key="5">
    <source>
        <dbReference type="Proteomes" id="UP001175261"/>
    </source>
</evidence>
<proteinExistence type="predicted"/>
<dbReference type="PROSITE" id="PS00463">
    <property type="entry name" value="ZN2_CY6_FUNGAL_1"/>
    <property type="match status" value="1"/>
</dbReference>
<name>A0AA39GKP7_SARSR</name>
<evidence type="ECO:0000313" key="4">
    <source>
        <dbReference type="EMBL" id="KAK0389145.1"/>
    </source>
</evidence>
<dbReference type="Pfam" id="PF00172">
    <property type="entry name" value="Zn_clus"/>
    <property type="match status" value="1"/>
</dbReference>
<evidence type="ECO:0000256" key="2">
    <source>
        <dbReference type="SAM" id="MobiDB-lite"/>
    </source>
</evidence>
<dbReference type="Gene3D" id="4.10.240.10">
    <property type="entry name" value="Zn(2)-C6 fungal-type DNA-binding domain"/>
    <property type="match status" value="1"/>
</dbReference>
<evidence type="ECO:0000259" key="3">
    <source>
        <dbReference type="PROSITE" id="PS50048"/>
    </source>
</evidence>
<accession>A0AA39GKP7</accession>
<gene>
    <name evidence="4" type="ORF">NLU13_2720</name>
</gene>
<dbReference type="CDD" id="cd00067">
    <property type="entry name" value="GAL4"/>
    <property type="match status" value="1"/>
</dbReference>
<sequence length="582" mass="64602">MVFPGRFSTGCLRCRQRKVKCDEAKPTCKRCYTYGKPCPGYTDQFHFRHTRAKVNDKTSSASTTSPTTSTTRPVTQARGQQRQQQQQQQQQQLLQQQQRQGSPQSAQSLPPDALALIRPPDPSHDDLSLCYFVRRFASPDRGDGFPGHFSFLPGLYDHYQSGLLETATLSVSQLAAYNQFGKEELLTHSLKNYGAVIRGLQEIINSGEQAVDDRVVATILLLCTWKDISGEGLGDPNEHASGLFYLLEKRGPEQIGTRRGSELFLLALLRLQVYSFLHENETYSDPGAIATLMGIFDPLFRALSMMSHTLSLRHRLFKFINTNRPMQQMPTPASSTEDTNELEEEQLLVQECFEMLDKFYIWDQEAAGYWQSTFEGRGVPTGLGEMSSGNTHYDPETACIIVLVRSARLILLLTMLLYHNQLPSTDDIHGESYNALWAQCVPALQSDVSKTIEDMLASVPYALGDIDVGGKPATMTHDGAAAITIVHSIRLISHCAYATPAQIERAELILKRMNAAIGIRSAVGWSEAGGYRLGFDRARSISSQPTPSPILSQYEVAPSVEPNFGEMPLDCPPGGGDFMLFS</sequence>
<evidence type="ECO:0000256" key="1">
    <source>
        <dbReference type="ARBA" id="ARBA00023242"/>
    </source>
</evidence>
<dbReference type="PANTHER" id="PTHR38791:SF12">
    <property type="entry name" value="TRANSCRIPTION FACTOR DOMAIN-CONTAINING PROTEIN-RELATED"/>
    <property type="match status" value="1"/>
</dbReference>
<comment type="caution">
    <text evidence="4">The sequence shown here is derived from an EMBL/GenBank/DDBJ whole genome shotgun (WGS) entry which is preliminary data.</text>
</comment>
<feature type="region of interest" description="Disordered" evidence="2">
    <location>
        <begin position="53"/>
        <end position="120"/>
    </location>
</feature>
<dbReference type="AlphaFoldDB" id="A0AA39GKP7"/>
<keyword evidence="1" id="KW-0539">Nucleus</keyword>